<sequence length="227" mass="25799">MSTLDLIKTNLKDNANRARTVNIVFMIFVAVSIFQFFFSIVLIGVFESGDYELTATFQVLESIIALAVFGLMIVSIVVFLNWFRRAYGNLHRAGVKHLEYSETMAIWAFFIPFVNLVRPYSIMKEIWNDTQSAIQKLDSDYSPNISTSLVGWWWGFHIFSNIVSTAIVRLSPEGVTLQELTTIAQADLFIHTMTAIDALLVVLMVRKISNMESKLFEESKKASDDFA</sequence>
<evidence type="ECO:0000259" key="2">
    <source>
        <dbReference type="Pfam" id="PF14219"/>
    </source>
</evidence>
<dbReference type="InterPro" id="IPR025565">
    <property type="entry name" value="DUF4328"/>
</dbReference>
<feature type="transmembrane region" description="Helical" evidence="1">
    <location>
        <begin position="188"/>
        <end position="205"/>
    </location>
</feature>
<dbReference type="Proteomes" id="UP001348817">
    <property type="component" value="Chromosome"/>
</dbReference>
<name>A0AAU9CEI9_9BACT</name>
<evidence type="ECO:0000256" key="1">
    <source>
        <dbReference type="SAM" id="Phobius"/>
    </source>
</evidence>
<reference evidence="3 4" key="1">
    <citation type="submission" date="2021-12" db="EMBL/GenBank/DDBJ databases">
        <title>Genome sequencing of bacteria with rrn-lacking chromosome and rrn-plasmid.</title>
        <authorList>
            <person name="Anda M."/>
            <person name="Iwasaki W."/>
        </authorList>
    </citation>
    <scope>NUCLEOTIDE SEQUENCE [LARGE SCALE GENOMIC DNA]</scope>
    <source>
        <strain evidence="3 4">DSM 100852</strain>
    </source>
</reference>
<keyword evidence="1" id="KW-0472">Membrane</keyword>
<feature type="domain" description="DUF4328" evidence="2">
    <location>
        <begin position="51"/>
        <end position="209"/>
    </location>
</feature>
<dbReference type="Pfam" id="PF14219">
    <property type="entry name" value="DUF4328"/>
    <property type="match status" value="1"/>
</dbReference>
<dbReference type="KEGG" id="fax:FUAX_06800"/>
<gene>
    <name evidence="3" type="ORF">FUAX_06800</name>
</gene>
<dbReference type="RefSeq" id="WP_338393518.1">
    <property type="nucleotide sequence ID" value="NZ_AP025314.1"/>
</dbReference>
<dbReference type="AlphaFoldDB" id="A0AAU9CEI9"/>
<feature type="transmembrane region" description="Helical" evidence="1">
    <location>
        <begin position="63"/>
        <end position="83"/>
    </location>
</feature>
<evidence type="ECO:0000313" key="4">
    <source>
        <dbReference type="Proteomes" id="UP001348817"/>
    </source>
</evidence>
<dbReference type="EMBL" id="AP025314">
    <property type="protein sequence ID" value="BDD08248.1"/>
    <property type="molecule type" value="Genomic_DNA"/>
</dbReference>
<keyword evidence="1" id="KW-0812">Transmembrane</keyword>
<evidence type="ECO:0000313" key="3">
    <source>
        <dbReference type="EMBL" id="BDD08248.1"/>
    </source>
</evidence>
<keyword evidence="1" id="KW-1133">Transmembrane helix</keyword>
<feature type="transmembrane region" description="Helical" evidence="1">
    <location>
        <begin position="21"/>
        <end position="43"/>
    </location>
</feature>
<proteinExistence type="predicted"/>
<protein>
    <recommendedName>
        <fullName evidence="2">DUF4328 domain-containing protein</fullName>
    </recommendedName>
</protein>
<keyword evidence="4" id="KW-1185">Reference proteome</keyword>
<organism evidence="3 4">
    <name type="scientific">Fulvitalea axinellae</name>
    <dbReference type="NCBI Taxonomy" id="1182444"/>
    <lineage>
        <taxon>Bacteria</taxon>
        <taxon>Pseudomonadati</taxon>
        <taxon>Bacteroidota</taxon>
        <taxon>Cytophagia</taxon>
        <taxon>Cytophagales</taxon>
        <taxon>Persicobacteraceae</taxon>
        <taxon>Fulvitalea</taxon>
    </lineage>
</organism>
<accession>A0AAU9CEI9</accession>